<dbReference type="InterPro" id="IPR003594">
    <property type="entry name" value="HATPase_dom"/>
</dbReference>
<dbReference type="RefSeq" id="WP_015202322.1">
    <property type="nucleotide sequence ID" value="NC_019753.1"/>
</dbReference>
<dbReference type="PATRIC" id="fig|1173022.3.peg.1414"/>
<feature type="domain" description="PAS" evidence="8">
    <location>
        <begin position="162"/>
        <end position="233"/>
    </location>
</feature>
<dbReference type="HOGENOM" id="CLU_000445_114_39_3"/>
<dbReference type="PROSITE" id="PS50109">
    <property type="entry name" value="HIS_KIN"/>
    <property type="match status" value="1"/>
</dbReference>
<evidence type="ECO:0000256" key="6">
    <source>
        <dbReference type="SAM" id="Coils"/>
    </source>
</evidence>
<dbReference type="AlphaFoldDB" id="K9VYG0"/>
<dbReference type="InterPro" id="IPR003661">
    <property type="entry name" value="HisK_dim/P_dom"/>
</dbReference>
<dbReference type="Pfam" id="PF13426">
    <property type="entry name" value="PAS_9"/>
    <property type="match status" value="2"/>
</dbReference>
<dbReference type="SMART" id="SM00387">
    <property type="entry name" value="HATPase_c"/>
    <property type="match status" value="1"/>
</dbReference>
<keyword evidence="5" id="KW-0902">Two-component regulatory system</keyword>
<dbReference type="eggNOG" id="COG3829">
    <property type="taxonomic scope" value="Bacteria"/>
</dbReference>
<dbReference type="InterPro" id="IPR001610">
    <property type="entry name" value="PAC"/>
</dbReference>
<dbReference type="Gene3D" id="3.30.565.10">
    <property type="entry name" value="Histidine kinase-like ATPase, C-terminal domain"/>
    <property type="match status" value="1"/>
</dbReference>
<evidence type="ECO:0000256" key="3">
    <source>
        <dbReference type="ARBA" id="ARBA00022553"/>
    </source>
</evidence>
<evidence type="ECO:0000259" key="9">
    <source>
        <dbReference type="PROSITE" id="PS50113"/>
    </source>
</evidence>
<evidence type="ECO:0000313" key="11">
    <source>
        <dbReference type="Proteomes" id="UP000010472"/>
    </source>
</evidence>
<evidence type="ECO:0000259" key="8">
    <source>
        <dbReference type="PROSITE" id="PS50112"/>
    </source>
</evidence>
<feature type="domain" description="PAC" evidence="9">
    <location>
        <begin position="113"/>
        <end position="165"/>
    </location>
</feature>
<dbReference type="SUPFAM" id="SSF55785">
    <property type="entry name" value="PYP-like sensor domain (PAS domain)"/>
    <property type="match status" value="3"/>
</dbReference>
<dbReference type="SUPFAM" id="SSF47384">
    <property type="entry name" value="Homodimeric domain of signal transducing histidine kinase"/>
    <property type="match status" value="1"/>
</dbReference>
<dbReference type="InterPro" id="IPR000700">
    <property type="entry name" value="PAS-assoc_C"/>
</dbReference>
<dbReference type="eggNOG" id="COG2202">
    <property type="taxonomic scope" value="Bacteria"/>
</dbReference>
<dbReference type="OrthoDB" id="9773246at2"/>
<feature type="domain" description="PAS" evidence="8">
    <location>
        <begin position="302"/>
        <end position="357"/>
    </location>
</feature>
<dbReference type="InterPro" id="IPR000014">
    <property type="entry name" value="PAS"/>
</dbReference>
<dbReference type="Pfam" id="PF02518">
    <property type="entry name" value="HATPase_c"/>
    <property type="match status" value="1"/>
</dbReference>
<dbReference type="Gene3D" id="1.10.287.130">
    <property type="match status" value="1"/>
</dbReference>
<feature type="domain" description="PAC" evidence="9">
    <location>
        <begin position="235"/>
        <end position="287"/>
    </location>
</feature>
<dbReference type="PROSITE" id="PS50113">
    <property type="entry name" value="PAC"/>
    <property type="match status" value="3"/>
</dbReference>
<evidence type="ECO:0000256" key="4">
    <source>
        <dbReference type="ARBA" id="ARBA00022777"/>
    </source>
</evidence>
<keyword evidence="4 10" id="KW-0808">Transferase</keyword>
<feature type="coiled-coil region" evidence="6">
    <location>
        <begin position="6"/>
        <end position="40"/>
    </location>
</feature>
<dbReference type="PRINTS" id="PR00344">
    <property type="entry name" value="BCTRLSENSOR"/>
</dbReference>
<dbReference type="SMART" id="SM00086">
    <property type="entry name" value="PAC"/>
    <property type="match status" value="3"/>
</dbReference>
<feature type="domain" description="PAS" evidence="8">
    <location>
        <begin position="54"/>
        <end position="84"/>
    </location>
</feature>
<organism evidence="10 11">
    <name type="scientific">Crinalium epipsammum PCC 9333</name>
    <dbReference type="NCBI Taxonomy" id="1173022"/>
    <lineage>
        <taxon>Bacteria</taxon>
        <taxon>Bacillati</taxon>
        <taxon>Cyanobacteriota</taxon>
        <taxon>Cyanophyceae</taxon>
        <taxon>Gomontiellales</taxon>
        <taxon>Gomontiellaceae</taxon>
        <taxon>Crinalium</taxon>
    </lineage>
</organism>
<dbReference type="KEGG" id="cep:Cri9333_1301"/>
<dbReference type="InterPro" id="IPR004358">
    <property type="entry name" value="Sig_transdc_His_kin-like_C"/>
</dbReference>
<comment type="catalytic activity">
    <reaction evidence="1">
        <text>ATP + protein L-histidine = ADP + protein N-phospho-L-histidine.</text>
        <dbReference type="EC" id="2.7.13.3"/>
    </reaction>
</comment>
<dbReference type="InterPro" id="IPR036890">
    <property type="entry name" value="HATPase_C_sf"/>
</dbReference>
<name>K9VYG0_9CYAN</name>
<feature type="domain" description="Histidine kinase" evidence="7">
    <location>
        <begin position="470"/>
        <end position="728"/>
    </location>
</feature>
<dbReference type="CDD" id="cd00082">
    <property type="entry name" value="HisKA"/>
    <property type="match status" value="1"/>
</dbReference>
<dbReference type="EMBL" id="CP003620">
    <property type="protein sequence ID" value="AFZ12200.1"/>
    <property type="molecule type" value="Genomic_DNA"/>
</dbReference>
<dbReference type="InterPro" id="IPR013656">
    <property type="entry name" value="PAS_4"/>
</dbReference>
<dbReference type="InterPro" id="IPR035965">
    <property type="entry name" value="PAS-like_dom_sf"/>
</dbReference>
<dbReference type="InterPro" id="IPR036097">
    <property type="entry name" value="HisK_dim/P_sf"/>
</dbReference>
<dbReference type="PANTHER" id="PTHR43065">
    <property type="entry name" value="SENSOR HISTIDINE KINASE"/>
    <property type="match status" value="1"/>
</dbReference>
<dbReference type="eggNOG" id="COG4191">
    <property type="taxonomic scope" value="Bacteria"/>
</dbReference>
<gene>
    <name evidence="10" type="ORF">Cri9333_1301</name>
</gene>
<dbReference type="CDD" id="cd00130">
    <property type="entry name" value="PAS"/>
    <property type="match status" value="3"/>
</dbReference>
<dbReference type="STRING" id="1173022.Cri9333_1301"/>
<feature type="domain" description="PAC" evidence="9">
    <location>
        <begin position="383"/>
        <end position="436"/>
    </location>
</feature>
<dbReference type="Gene3D" id="3.30.450.20">
    <property type="entry name" value="PAS domain"/>
    <property type="match status" value="3"/>
</dbReference>
<keyword evidence="11" id="KW-1185">Reference proteome</keyword>
<evidence type="ECO:0000259" key="7">
    <source>
        <dbReference type="PROSITE" id="PS50109"/>
    </source>
</evidence>
<dbReference type="InterPro" id="IPR005467">
    <property type="entry name" value="His_kinase_dom"/>
</dbReference>
<dbReference type="GO" id="GO:0000155">
    <property type="term" value="F:phosphorelay sensor kinase activity"/>
    <property type="evidence" value="ECO:0007669"/>
    <property type="project" value="InterPro"/>
</dbReference>
<proteinExistence type="predicted"/>
<sequence length="733" mass="82762">MSNNHVNLDTDTYTALEEELKSLRQRVAELEQQLINQQQVPFRMVVGSVNNYEIIMLDPQGYILTWNEGAELLKGYTAQDIIGKHFSCFYSIEDINNGIPELTLLKAIEQGRLEVEGWRFRKDGSKFWADVVTTALKDENGKLLGFSKMTRDVTDRKQVEQAQARLSTILEATSDFVSSCDPEGQILYLNKIGRQILGIGEKDDLTFNIYAAHPEWATKIIREQGIPTAIRDGVWRGETALLSQDGQEIPVSQVLVAHKTTDGELEFFSTIARDISEIKQSSATLQQAMRDQKELLAQTEYSAQLLREVIDATPDWLFVKNHNFRYMLTNKSFAAAIGQTPETVMGKNDLELGFPPEQVFGNPEAGIRGFRADDEQVLAGEEIYNPFDPATYADGSVHIFDTQKLPMRDSEGNIFGVLAFCRDITERHHAEEALRQKTQELEVALKEIRETQAQLVQSEKMSSLGQLVAGIAHEVNNPINFIHGNILHANEYTENLLNLIELYTKHYPQPVPEIQDEIEAIELEFLVEDLPKLLSSMKLGAERIRQIVLSLRNFSRLDEAEHKAVDVHEGIDNTILILQHRLKEKVGRGTIQIVKNYGNLPLIECYAGQLNQVFMNIITNGLDALEEYNHQRSLEEIKINPSIIKISTEVVDNNWVQIRIADNGTGIPKEVQNRLFDPFFTTKSIGKGTGLGLSISYQIVVEKHKGELQCISTPGEGAEFVIKIPLKQQHLIN</sequence>
<keyword evidence="3" id="KW-0597">Phosphoprotein</keyword>
<dbReference type="PROSITE" id="PS50112">
    <property type="entry name" value="PAS"/>
    <property type="match status" value="3"/>
</dbReference>
<dbReference type="SMART" id="SM00091">
    <property type="entry name" value="PAS"/>
    <property type="match status" value="3"/>
</dbReference>
<dbReference type="NCBIfam" id="TIGR00229">
    <property type="entry name" value="sensory_box"/>
    <property type="match status" value="3"/>
</dbReference>
<feature type="coiled-coil region" evidence="6">
    <location>
        <begin position="427"/>
        <end position="461"/>
    </location>
</feature>
<evidence type="ECO:0000256" key="2">
    <source>
        <dbReference type="ARBA" id="ARBA00012438"/>
    </source>
</evidence>
<reference evidence="10 11" key="1">
    <citation type="submission" date="2012-06" db="EMBL/GenBank/DDBJ databases">
        <title>Finished chromosome of genome of Crinalium epipsammum PCC 9333.</title>
        <authorList>
            <consortium name="US DOE Joint Genome Institute"/>
            <person name="Gugger M."/>
            <person name="Coursin T."/>
            <person name="Rippka R."/>
            <person name="Tandeau De Marsac N."/>
            <person name="Huntemann M."/>
            <person name="Wei C.-L."/>
            <person name="Han J."/>
            <person name="Detter J.C."/>
            <person name="Han C."/>
            <person name="Tapia R."/>
            <person name="Davenport K."/>
            <person name="Daligault H."/>
            <person name="Erkkila T."/>
            <person name="Gu W."/>
            <person name="Munk A.C.C."/>
            <person name="Teshima H."/>
            <person name="Xu Y."/>
            <person name="Chain P."/>
            <person name="Chen A."/>
            <person name="Krypides N."/>
            <person name="Mavromatis K."/>
            <person name="Markowitz V."/>
            <person name="Szeto E."/>
            <person name="Ivanova N."/>
            <person name="Mikhailova N."/>
            <person name="Ovchinnikova G."/>
            <person name="Pagani I."/>
            <person name="Pati A."/>
            <person name="Goodwin L."/>
            <person name="Peters L."/>
            <person name="Pitluck S."/>
            <person name="Woyke T."/>
            <person name="Kerfeld C."/>
        </authorList>
    </citation>
    <scope>NUCLEOTIDE SEQUENCE [LARGE SCALE GENOMIC DNA]</scope>
    <source>
        <strain evidence="10 11">PCC 9333</strain>
    </source>
</reference>
<dbReference type="EC" id="2.7.13.3" evidence="2"/>
<evidence type="ECO:0000313" key="10">
    <source>
        <dbReference type="EMBL" id="AFZ12200.1"/>
    </source>
</evidence>
<dbReference type="SUPFAM" id="SSF55874">
    <property type="entry name" value="ATPase domain of HSP90 chaperone/DNA topoisomerase II/histidine kinase"/>
    <property type="match status" value="1"/>
</dbReference>
<evidence type="ECO:0000256" key="1">
    <source>
        <dbReference type="ARBA" id="ARBA00000085"/>
    </source>
</evidence>
<dbReference type="PANTHER" id="PTHR43065:SF50">
    <property type="entry name" value="HISTIDINE KINASE"/>
    <property type="match status" value="1"/>
</dbReference>
<accession>K9VYG0</accession>
<protein>
    <recommendedName>
        <fullName evidence="2">histidine kinase</fullName>
        <ecNumber evidence="2">2.7.13.3</ecNumber>
    </recommendedName>
</protein>
<dbReference type="Proteomes" id="UP000010472">
    <property type="component" value="Chromosome"/>
</dbReference>
<keyword evidence="4 10" id="KW-0418">Kinase</keyword>
<keyword evidence="6" id="KW-0175">Coiled coil</keyword>
<dbReference type="Pfam" id="PF08448">
    <property type="entry name" value="PAS_4"/>
    <property type="match status" value="1"/>
</dbReference>
<evidence type="ECO:0000256" key="5">
    <source>
        <dbReference type="ARBA" id="ARBA00023012"/>
    </source>
</evidence>